<evidence type="ECO:0000313" key="2">
    <source>
        <dbReference type="Proteomes" id="UP000252107"/>
    </source>
</evidence>
<reference evidence="1" key="1">
    <citation type="submission" date="2016-04" db="EMBL/GenBank/DDBJ databases">
        <authorList>
            <person name="Tabuchi Yagui T.R."/>
        </authorList>
    </citation>
    <scope>NUCLEOTIDE SEQUENCE [LARGE SCALE GENOMIC DNA]</scope>
    <source>
        <strain evidence="1">NIES-26</strain>
    </source>
</reference>
<gene>
    <name evidence="1" type="ORF">A6770_04470</name>
</gene>
<dbReference type="Proteomes" id="UP000252107">
    <property type="component" value="Unassembled WGS sequence"/>
</dbReference>
<comment type="caution">
    <text evidence="1">The sequence shown here is derived from an EMBL/GenBank/DDBJ whole genome shotgun (WGS) entry which is preliminary data.</text>
</comment>
<name>A0A367QCW1_9NOSO</name>
<dbReference type="EMBL" id="LXQD01000328">
    <property type="protein sequence ID" value="RCJ21895.1"/>
    <property type="molecule type" value="Genomic_DNA"/>
</dbReference>
<proteinExistence type="predicted"/>
<sequence>MLNYKKSQGNELFIILSEQFQETISGGNLSSASNIYDVYFQFKNIKSFANNENTLDNGENKISHAQKTGYELSEFNIGLNIHGRERGNDSSLNNLGLLDILYGILANLC</sequence>
<dbReference type="AlphaFoldDB" id="A0A367QCW1"/>
<protein>
    <submittedName>
        <fullName evidence="1">Uncharacterized protein</fullName>
    </submittedName>
</protein>
<accession>A0A367QCW1</accession>
<evidence type="ECO:0000313" key="1">
    <source>
        <dbReference type="EMBL" id="RCJ21895.1"/>
    </source>
</evidence>
<organism evidence="1 2">
    <name type="scientific">Nostoc minutum NIES-26</name>
    <dbReference type="NCBI Taxonomy" id="1844469"/>
    <lineage>
        <taxon>Bacteria</taxon>
        <taxon>Bacillati</taxon>
        <taxon>Cyanobacteriota</taxon>
        <taxon>Cyanophyceae</taxon>
        <taxon>Nostocales</taxon>
        <taxon>Nostocaceae</taxon>
        <taxon>Nostoc</taxon>
    </lineage>
</organism>
<keyword evidence="2" id="KW-1185">Reference proteome</keyword>